<dbReference type="SUPFAM" id="SSF100895">
    <property type="entry name" value="Kazal-type serine protease inhibitors"/>
    <property type="match status" value="1"/>
</dbReference>
<dbReference type="PROSITE" id="PS51465">
    <property type="entry name" value="KAZAL_2"/>
    <property type="match status" value="1"/>
</dbReference>
<feature type="transmembrane region" description="Helical" evidence="8">
    <location>
        <begin position="676"/>
        <end position="698"/>
    </location>
</feature>
<keyword evidence="3" id="KW-1003">Cell membrane</keyword>
<evidence type="ECO:0000313" key="11">
    <source>
        <dbReference type="EnsemblMetazoa" id="XP_030830702"/>
    </source>
</evidence>
<dbReference type="InterPro" id="IPR020846">
    <property type="entry name" value="MFS_dom"/>
</dbReference>
<dbReference type="PROSITE" id="PS00282">
    <property type="entry name" value="KAZAL_1"/>
    <property type="match status" value="1"/>
</dbReference>
<keyword evidence="12" id="KW-1185">Reference proteome</keyword>
<accession>A0A7M7N579</accession>
<dbReference type="InParanoid" id="A0A7M7N579"/>
<feature type="transmembrane region" description="Helical" evidence="8">
    <location>
        <begin position="275"/>
        <end position="303"/>
    </location>
</feature>
<dbReference type="OMA" id="LLIYTDW"/>
<dbReference type="SUPFAM" id="SSF103473">
    <property type="entry name" value="MFS general substrate transporter"/>
    <property type="match status" value="1"/>
</dbReference>
<dbReference type="EnsemblMetazoa" id="XM_030974842">
    <property type="protein sequence ID" value="XP_030830702"/>
    <property type="gene ID" value="LOC577809"/>
</dbReference>
<dbReference type="InterPro" id="IPR002350">
    <property type="entry name" value="Kazal_dom"/>
</dbReference>
<dbReference type="RefSeq" id="XP_030830702.1">
    <property type="nucleotide sequence ID" value="XM_030974842.1"/>
</dbReference>
<feature type="transmembrane region" description="Helical" evidence="8">
    <location>
        <begin position="466"/>
        <end position="485"/>
    </location>
</feature>
<evidence type="ECO:0000313" key="12">
    <source>
        <dbReference type="Proteomes" id="UP000007110"/>
    </source>
</evidence>
<protein>
    <recommendedName>
        <fullName evidence="8">Solute carrier organic anion transporter family member</fullName>
    </recommendedName>
</protein>
<keyword evidence="5 8" id="KW-1133">Transmembrane helix</keyword>
<dbReference type="InterPro" id="IPR004156">
    <property type="entry name" value="OATP"/>
</dbReference>
<evidence type="ECO:0000256" key="5">
    <source>
        <dbReference type="ARBA" id="ARBA00022989"/>
    </source>
</evidence>
<dbReference type="Gene3D" id="1.20.1250.20">
    <property type="entry name" value="MFS general substrate transporter like domains"/>
    <property type="match status" value="1"/>
</dbReference>
<comment type="similarity">
    <text evidence="2 8">Belongs to the organo anion transporter (TC 2.A.60) family.</text>
</comment>
<evidence type="ECO:0000259" key="9">
    <source>
        <dbReference type="PROSITE" id="PS50850"/>
    </source>
</evidence>
<dbReference type="InterPro" id="IPR036259">
    <property type="entry name" value="MFS_trans_sf"/>
</dbReference>
<dbReference type="CDD" id="cd17403">
    <property type="entry name" value="MFS_SLCO4_OATP4"/>
    <property type="match status" value="1"/>
</dbReference>
<dbReference type="PANTHER" id="PTHR11388:SF100">
    <property type="entry name" value="SOLUTE CARRIER ORGANIC ANION TRANSPORTER FAMILY MEMBER 4A1"/>
    <property type="match status" value="1"/>
</dbReference>
<dbReference type="InterPro" id="IPR036058">
    <property type="entry name" value="Kazal_dom_sf"/>
</dbReference>
<dbReference type="KEGG" id="spu:577809"/>
<reference evidence="11" key="2">
    <citation type="submission" date="2021-01" db="UniProtKB">
        <authorList>
            <consortium name="EnsemblMetazoa"/>
        </authorList>
    </citation>
    <scope>IDENTIFICATION</scope>
</reference>
<dbReference type="Pfam" id="PF03137">
    <property type="entry name" value="OATP"/>
    <property type="match status" value="1"/>
</dbReference>
<feature type="transmembrane region" description="Helical" evidence="8">
    <location>
        <begin position="156"/>
        <end position="174"/>
    </location>
</feature>
<dbReference type="OrthoDB" id="5062115at2759"/>
<feature type="transmembrane region" description="Helical" evidence="8">
    <location>
        <begin position="588"/>
        <end position="608"/>
    </location>
</feature>
<evidence type="ECO:0000259" key="10">
    <source>
        <dbReference type="PROSITE" id="PS51465"/>
    </source>
</evidence>
<feature type="transmembrane region" description="Helical" evidence="8">
    <location>
        <begin position="113"/>
        <end position="136"/>
    </location>
</feature>
<dbReference type="GO" id="GO:0043252">
    <property type="term" value="P:sodium-independent organic anion transport"/>
    <property type="evidence" value="ECO:0000318"/>
    <property type="project" value="GO_Central"/>
</dbReference>
<dbReference type="GeneID" id="577809"/>
<keyword evidence="7" id="KW-1015">Disulfide bond</keyword>
<comment type="subcellular location">
    <subcellularLocation>
        <location evidence="1 8">Cell membrane</location>
        <topology evidence="1 8">Multi-pass membrane protein</topology>
    </subcellularLocation>
</comment>
<evidence type="ECO:0000256" key="1">
    <source>
        <dbReference type="ARBA" id="ARBA00004651"/>
    </source>
</evidence>
<dbReference type="PROSITE" id="PS50850">
    <property type="entry name" value="MFS"/>
    <property type="match status" value="1"/>
</dbReference>
<keyword evidence="6 8" id="KW-0472">Membrane</keyword>
<keyword evidence="4 8" id="KW-0812">Transmembrane</keyword>
<dbReference type="Gene3D" id="3.30.60.30">
    <property type="match status" value="1"/>
</dbReference>
<evidence type="ECO:0000256" key="6">
    <source>
        <dbReference type="ARBA" id="ARBA00023136"/>
    </source>
</evidence>
<keyword evidence="8" id="KW-0813">Transport</keyword>
<proteinExistence type="inferred from homology"/>
<feature type="transmembrane region" description="Helical" evidence="8">
    <location>
        <begin position="181"/>
        <end position="201"/>
    </location>
</feature>
<dbReference type="GO" id="GO:0015347">
    <property type="term" value="F:sodium-independent organic anion transmembrane transporter activity"/>
    <property type="evidence" value="ECO:0000318"/>
    <property type="project" value="GO_Central"/>
</dbReference>
<evidence type="ECO:0000256" key="3">
    <source>
        <dbReference type="ARBA" id="ARBA00022475"/>
    </source>
</evidence>
<evidence type="ECO:0000256" key="2">
    <source>
        <dbReference type="ARBA" id="ARBA00009657"/>
    </source>
</evidence>
<reference evidence="12" key="1">
    <citation type="submission" date="2015-02" db="EMBL/GenBank/DDBJ databases">
        <title>Genome sequencing for Strongylocentrotus purpuratus.</title>
        <authorList>
            <person name="Murali S."/>
            <person name="Liu Y."/>
            <person name="Vee V."/>
            <person name="English A."/>
            <person name="Wang M."/>
            <person name="Skinner E."/>
            <person name="Han Y."/>
            <person name="Muzny D.M."/>
            <person name="Worley K.C."/>
            <person name="Gibbs R.A."/>
        </authorList>
    </citation>
    <scope>NUCLEOTIDE SEQUENCE</scope>
</reference>
<feature type="transmembrane region" description="Helical" evidence="8">
    <location>
        <begin position="429"/>
        <end position="454"/>
    </location>
</feature>
<comment type="caution">
    <text evidence="8">Lacks conserved residue(s) required for the propagation of feature annotation.</text>
</comment>
<dbReference type="PANTHER" id="PTHR11388">
    <property type="entry name" value="ORGANIC ANION TRANSPORTER"/>
    <property type="match status" value="1"/>
</dbReference>
<dbReference type="AlphaFoldDB" id="A0A7M7N579"/>
<feature type="transmembrane region" description="Helical" evidence="8">
    <location>
        <begin position="323"/>
        <end position="346"/>
    </location>
</feature>
<dbReference type="GO" id="GO:0006811">
    <property type="term" value="P:monoatomic ion transport"/>
    <property type="evidence" value="ECO:0007669"/>
    <property type="project" value="UniProtKB-KW"/>
</dbReference>
<feature type="domain" description="Major facilitator superfamily (MFS) profile" evidence="9">
    <location>
        <begin position="114"/>
        <end position="698"/>
    </location>
</feature>
<evidence type="ECO:0000256" key="7">
    <source>
        <dbReference type="ARBA" id="ARBA00023157"/>
    </source>
</evidence>
<feature type="domain" description="Kazal-like" evidence="10">
    <location>
        <begin position="511"/>
        <end position="559"/>
    </location>
</feature>
<dbReference type="FunCoup" id="A0A7M7N579">
    <property type="interactions" value="902"/>
</dbReference>
<organism evidence="11 12">
    <name type="scientific">Strongylocentrotus purpuratus</name>
    <name type="common">Purple sea urchin</name>
    <dbReference type="NCBI Taxonomy" id="7668"/>
    <lineage>
        <taxon>Eukaryota</taxon>
        <taxon>Metazoa</taxon>
        <taxon>Echinodermata</taxon>
        <taxon>Eleutherozoa</taxon>
        <taxon>Echinozoa</taxon>
        <taxon>Echinoidea</taxon>
        <taxon>Euechinoidea</taxon>
        <taxon>Echinacea</taxon>
        <taxon>Camarodonta</taxon>
        <taxon>Echinidea</taxon>
        <taxon>Strongylocentrotidae</taxon>
        <taxon>Strongylocentrotus</taxon>
    </lineage>
</organism>
<dbReference type="GO" id="GO:0016323">
    <property type="term" value="C:basolateral plasma membrane"/>
    <property type="evidence" value="ECO:0000318"/>
    <property type="project" value="GO_Central"/>
</dbReference>
<keyword evidence="8" id="KW-0406">Ion transport</keyword>
<sequence length="751" mass="81838">MDYSEEKSFNNNSNIMDGVHVGNGNGHSNHVHTINSSNNASPGIRTINTISPGDLDVIDVVHQKPSSNGYTSVKTHGGVYDDESVDDLSEVGETCGWGKMHPRSLQSCAKIPWFLVFLCIFAITQGITVNGLVYVITTTLERRFKLPSVQSGFISSSYDFSVMVVIVFVTYFGEQRHKPRILAFGAFVFAIGSFVFMLPQFTTPNYEFRSSDYEYCDAGRNGTDPCDSMEETSGLSLYFWVFVGAQFLHGLGAAPLYTLGITYIDENVKPKMTSLYIGIFNGASLLGPAFGYVLGGMFLSIYTDLGVDHESLGLDPESPLFVGAWWMGFILTAFLALSIIIPFLAFPKSLPGQHRLAKQRVNEAHNGAEFSTREGFGNSLRDFPKATLALVKNVPFMCICGAATTEWFLLAGFAVFAPKFLESQFNLSSSWAALLVGFTVIPAAVGGSIIGGYVVKRFDLKVQGMIKWCLAVLTISFFFLGAFIISCPNPNIAGVTVEYGEIDVDVTSRETELEHTCNGDCFCDSMFQPVCGVDNIIYYSACHAGCVDSWEEEGYGNCSCIAAPDNFTSDLPMATLGKCESSCGWTNLFLGLLFCIEFFTILAVVPSTTATLRCVPHSQRSFALGLQSLLYRALGTVPGPVVFGAIIDKACLLWENSCDGKGTCWLYNNATFSRSMLILAACIKVGSLIFFMGALFTYKPPPPPPVGSPRVAARHAEGMKKKNGAIPNGIHQQILLQSSMDDLHQSRQTTV</sequence>
<feature type="transmembrane region" description="Helical" evidence="8">
    <location>
        <begin position="237"/>
        <end position="263"/>
    </location>
</feature>
<evidence type="ECO:0000256" key="8">
    <source>
        <dbReference type="RuleBase" id="RU362056"/>
    </source>
</evidence>
<dbReference type="NCBIfam" id="TIGR00805">
    <property type="entry name" value="oat"/>
    <property type="match status" value="1"/>
</dbReference>
<evidence type="ECO:0000256" key="4">
    <source>
        <dbReference type="ARBA" id="ARBA00022692"/>
    </source>
</evidence>
<feature type="transmembrane region" description="Helical" evidence="8">
    <location>
        <begin position="394"/>
        <end position="417"/>
    </location>
</feature>
<dbReference type="Proteomes" id="UP000007110">
    <property type="component" value="Unassembled WGS sequence"/>
</dbReference>
<name>A0A7M7N579_STRPU</name>